<feature type="region of interest" description="Disordered" evidence="8">
    <location>
        <begin position="2433"/>
        <end position="2513"/>
    </location>
</feature>
<organism evidence="11 12">
    <name type="scientific">Saccoglossus kowalevskii</name>
    <name type="common">Acorn worm</name>
    <dbReference type="NCBI Taxonomy" id="10224"/>
    <lineage>
        <taxon>Eukaryota</taxon>
        <taxon>Metazoa</taxon>
        <taxon>Hemichordata</taxon>
        <taxon>Enteropneusta</taxon>
        <taxon>Harrimaniidae</taxon>
        <taxon>Saccoglossus</taxon>
    </lineage>
</organism>
<feature type="region of interest" description="Disordered" evidence="8">
    <location>
        <begin position="841"/>
        <end position="924"/>
    </location>
</feature>
<protein>
    <submittedName>
        <fullName evidence="12">Mucin-2-like</fullName>
    </submittedName>
</protein>
<feature type="region of interest" description="Disordered" evidence="8">
    <location>
        <begin position="797"/>
        <end position="826"/>
    </location>
</feature>
<dbReference type="SMART" id="SM00607">
    <property type="entry name" value="FTP"/>
    <property type="match status" value="1"/>
</dbReference>
<feature type="compositionally biased region" description="Polar residues" evidence="8">
    <location>
        <begin position="841"/>
        <end position="867"/>
    </location>
</feature>
<evidence type="ECO:0000313" key="12">
    <source>
        <dbReference type="RefSeq" id="XP_006820100.1"/>
    </source>
</evidence>
<gene>
    <name evidence="12" type="primary">LOC100376177</name>
</gene>
<dbReference type="Gene3D" id="2.60.120.260">
    <property type="entry name" value="Galactose-binding domain-like"/>
    <property type="match status" value="3"/>
</dbReference>
<dbReference type="InterPro" id="IPR008979">
    <property type="entry name" value="Galactose-bd-like_sf"/>
</dbReference>
<keyword evidence="11" id="KW-1185">Reference proteome</keyword>
<keyword evidence="6" id="KW-0106">Calcium</keyword>
<feature type="compositionally biased region" description="Polar residues" evidence="8">
    <location>
        <begin position="894"/>
        <end position="920"/>
    </location>
</feature>
<feature type="region of interest" description="Disordered" evidence="8">
    <location>
        <begin position="2753"/>
        <end position="2783"/>
    </location>
</feature>
<dbReference type="SUPFAM" id="SSF49785">
    <property type="entry name" value="Galactose-binding domain-like"/>
    <property type="match status" value="3"/>
</dbReference>
<feature type="compositionally biased region" description="Polar residues" evidence="8">
    <location>
        <begin position="543"/>
        <end position="553"/>
    </location>
</feature>
<evidence type="ECO:0000256" key="4">
    <source>
        <dbReference type="ARBA" id="ARBA00022723"/>
    </source>
</evidence>
<sequence>MTTAVPSTTPPSATFPEFISGITFSQELVNFAYGKTATQVHIIGGGEPDQAVDGETGYLQDVSLGGCTSTKSKGATKWWKVEMEMDYIIRYVVVYNTEINNSVLNNAIVGVSRDDITYDTCDIITSDMVSTSRVIVMECDHVMVGRYVKVTINKEGTSLTLCEVEVYDKDPYSVTKYNDSNTVQCSDGSINCHLVTNAFTETSPTINTSSSDGDVTSSGTQSLTTPPESSSETVSEILYSTDNLTTEAGWPEDTVSGIPYAPGLVNFAFNQTVISNNVLENEAYPEKAVDGFTDFNDSLPYGGCVYMKSDTKFNWVRALFPEMVIIKFVIVYSPRLGNVNLYEAMVQTKSPSDRLFVDCGKITRSMVNTRLRIRVECDPMRVGNTARVLITNKKARHKLELCEMEVYDRDPDTWTTPAPPTTVNAATTVIGAATTSSADKTQSVATTPSAATTASATAVATIAKSKTELGHTLKSDRPSTVQGINTDGEHTAAPVAIFPKSTSGSTVHDNPDLESTTQVVNAGGDHTGIITEVTAATLPKSASEVTNNPGEHSTSGDKKFSPLKDPASSEMSTAESSNPGLGLGVGLGCTCLALVGVAAGIKFILIRKKRKVEDDAKSELRNKSNIKVLTTLAEVNQEAVSGVPYATSLTNFALHQNITSNNAWDNGADPDKSVDGFTFFSDDPVFGGCVFMKSDDKTNWIKIQMPRRVIIKYVVVYSTRLKNNNLYDATVQSKKLEDDNYEACGKITKSIANRYLQIVIECDPIRVGDFVRIVNSNKKQRHRLELCEIEVYDQDPLRTTTAAPPTTQLPSTPSLSATSQRPSTVQKYTTIYPSTAQLLSTSTRQQTNSLPASTLPSSTNQPPTMRPSTPAIELPTTLVSTTTSHLSHKSSTTELKQQLSTHSMTLTNQGNEASSSTLRPSTMRKQETVPITHQLTTIALMNTAATQLPTLSTFQSSSDSSTRTTTKESVLITTTQVKPVTKQFVTEQITTTIPRQSTTSKISATTKPSTIAKISTLASTIDNQTPSTTRLVSTPETDISPTSTGRPLTIVDEYQSTHEQSVQPLTTLAHEYTTPIIKSSTPQRPRTPATTIENHETKETTATGELSATTRLSTIAEISTLASTIDNQTPSTTRLVTSPDISGTKISPTSTDRPMTIVDEYQSTHEQSVQPLTTLAHEYTTPITKSSTPQRPRTPATTIENHETKETTATGELSATTRSSTIADISTLASTIDNQTPSTTQLVSTSDIPETDISQTSTGRPMTIVDEYQSTHEQSVKPLTTLAHEYTTAITKSSTPQTSTTPPTTIENYKTKEIIATGELSATTRTSTIAEMSTLASTVDNQTPSSTRLVSTSDITGTNISATSTGRPITIVDEYQSTHEQSVHPLTTLAHVYTTPITKASTPQRPTTPVTTIKNDETKETTTTGELSATTRSSTIADISTLVSTIDNQTLSTTRLVTTSDIPETDISPTSTDRPLTIVDEYQNTHEQSVKPLTTLAHDYTTPITMSSTPQRPTTPATTIENHETKEIIAMGEPSATTRTSTIAEMSTLASTIDNQTPSSTRLVSTSDITGTNISATSTDRPITIVDEYQSTHEQSVHPLTMLAHVYTTPITKASTPQRPTTPVTTIKNDETKETTTGELSATTRSSTIADISTLVSTIDNQTLSTTRLVTTSDIPGTNISATSSGQTITIVDKYQSTHEQSVKPLTTLAHEYTIPITKSPTSQRPTTPATAIENQETKEITATGELSATTRSSTIAEMSILASAIDNQTPSTTRLVSTSDIPGTDISPTSTGRPMTIVDEYQSTNEQSVKPLTTLTALASTIDNQTSSTTRLVSTSDISGTNMSPTSTGLPLTIVDEYQNTHEQSVQPLTTLAHEYTTPITNSSTPQSPTTPATTIENHETKETTTTGELSATTRSSTIAEISTLASTIDNQTPSTTQLVSTSDIPGTDILPTSTGRPMTIVDEYQSTYEQSVKPLTTLAHEYTTAITKSSTPQTPTTPATTIENHKTKEIIATGEPSATTRTSTIAEISTLASTIDNQTPSTTRLVSTSTLASTIDNQTPSTTRLVATSDITGTNISATSTGRPIAIVDEYQSTHEQSVHPLTTLAHVYTTPITKASTPQRPTTPATTIENRATKETTTIGELSATTRSSTKTHEQSVNPLTTLAHEYTTPITKSSTPQTPTTPPTTIQNQETKETTASGEISATTRASTIAEMSTLASSIDNQTPPITRLVSTSGTNISSTTTGRPMTIVNEYQKTHEQSVKPLTTLAHEYTTPITNYSTPQRPTRPATTIENHETKETSTTDEVSDTTRSSTIAEITTLASTIDNQTPSSTRLVSTSDIPGTNILPTSKGRQMTIVDEYQSTHEQSVTPLTTLARQYTAAIIESSTSSRLTPPATTIESLNSLATLAHPVSSTQSRRTQPVITKGLSVSKTPATTKTSMSTTTFDPSMLPASEGSDLLSETSSSTSNRTPNQYESPGVTTSWHLRPNTSTTTTTYHPATTREADHSEEATSVKFANNNNMSPTISLLSTATSHITSESLTTLVQRRTKPITTNLTQKQYERASGHLVETTQMPSKTKYQTTFQASRQAFTEDTQSSIPALYTRKKSQISTLASITKANRQSIPPSSTASSSTSDRPRPNISLTATDQPSTAAEQYQHTLAQRQTSIQPISTKLDTLSSNLGSTSIHFGGNRSSLLETKQAQAASDTTDNNMMFPISVVVAAVLSGVSILATFTSLTLLIFMIRKRRKKDRHDTESGASEDTINTTLNDSSSSISTPEQQHNSYLAFNERRFYDELYAEHAQKKFDDYPDYSAPKWHWTGEV</sequence>
<comment type="function">
    <text evidence="1">Acts as a defensive agent. Recognizes blood group fucosylated oligosaccharides including A, B, H and Lewis B-type antigens. Does not recognize Lewis A antigen and has low affinity for monovalent haptens.</text>
</comment>
<dbReference type="PANTHER" id="PTHR45713">
    <property type="entry name" value="FTP DOMAIN-CONTAINING PROTEIN"/>
    <property type="match status" value="1"/>
</dbReference>
<feature type="region of interest" description="Disordered" evidence="8">
    <location>
        <begin position="1934"/>
        <end position="1957"/>
    </location>
</feature>
<feature type="compositionally biased region" description="Basic and acidic residues" evidence="8">
    <location>
        <begin position="2503"/>
        <end position="2513"/>
    </location>
</feature>
<feature type="compositionally biased region" description="Low complexity" evidence="8">
    <location>
        <begin position="2456"/>
        <end position="2470"/>
    </location>
</feature>
<feature type="region of interest" description="Disordered" evidence="8">
    <location>
        <begin position="2617"/>
        <end position="2654"/>
    </location>
</feature>
<feature type="compositionally biased region" description="Low complexity" evidence="8">
    <location>
        <begin position="2433"/>
        <end position="2447"/>
    </location>
</feature>
<evidence type="ECO:0000256" key="1">
    <source>
        <dbReference type="ARBA" id="ARBA00002219"/>
    </source>
</evidence>
<feature type="transmembrane region" description="Helical" evidence="9">
    <location>
        <begin position="2715"/>
        <end position="2744"/>
    </location>
</feature>
<feature type="compositionally biased region" description="Polar residues" evidence="8">
    <location>
        <begin position="2644"/>
        <end position="2654"/>
    </location>
</feature>
<proteinExistence type="inferred from homology"/>
<feature type="compositionally biased region" description="Polar residues" evidence="8">
    <location>
        <begin position="569"/>
        <end position="578"/>
    </location>
</feature>
<feature type="region of interest" description="Disordered" evidence="8">
    <location>
        <begin position="1772"/>
        <end position="1794"/>
    </location>
</feature>
<name>A0ABM0MJA9_SACKO</name>
<keyword evidence="9" id="KW-1133">Transmembrane helix</keyword>
<dbReference type="InterPro" id="IPR051941">
    <property type="entry name" value="BG_Antigen-Binding_Lectin"/>
</dbReference>
<comment type="similarity">
    <text evidence="2">Belongs to the fucolectin family.</text>
</comment>
<keyword evidence="9" id="KW-0472">Membrane</keyword>
<feature type="region of interest" description="Disordered" evidence="8">
    <location>
        <begin position="538"/>
        <end position="578"/>
    </location>
</feature>
<dbReference type="InterPro" id="IPR006585">
    <property type="entry name" value="FTP1"/>
</dbReference>
<feature type="compositionally biased region" description="Polar residues" evidence="8">
    <location>
        <begin position="2759"/>
        <end position="2783"/>
    </location>
</feature>
<evidence type="ECO:0000256" key="2">
    <source>
        <dbReference type="ARBA" id="ARBA00010147"/>
    </source>
</evidence>
<evidence type="ECO:0000256" key="8">
    <source>
        <dbReference type="SAM" id="MobiDB-lite"/>
    </source>
</evidence>
<dbReference type="RefSeq" id="XP_006820100.1">
    <property type="nucleotide sequence ID" value="XM_006820037.1"/>
</dbReference>
<feature type="region of interest" description="Disordered" evidence="8">
    <location>
        <begin position="2174"/>
        <end position="2204"/>
    </location>
</feature>
<dbReference type="GeneID" id="100376177"/>
<keyword evidence="7" id="KW-1015">Disulfide bond</keyword>
<dbReference type="PANTHER" id="PTHR45713:SF15">
    <property type="entry name" value="F5_8 TYPE C DOMAIN-CONTAINING PROTEIN"/>
    <property type="match status" value="1"/>
</dbReference>
<evidence type="ECO:0000256" key="7">
    <source>
        <dbReference type="ARBA" id="ARBA00023157"/>
    </source>
</evidence>
<feature type="region of interest" description="Disordered" evidence="8">
    <location>
        <begin position="2331"/>
        <end position="2351"/>
    </location>
</feature>
<feature type="region of interest" description="Disordered" evidence="8">
    <location>
        <begin position="1025"/>
        <end position="1046"/>
    </location>
</feature>
<feature type="compositionally biased region" description="Low complexity" evidence="8">
    <location>
        <begin position="2174"/>
        <end position="2191"/>
    </location>
</feature>
<keyword evidence="9" id="KW-0812">Transmembrane</keyword>
<feature type="compositionally biased region" description="Low complexity" evidence="8">
    <location>
        <begin position="876"/>
        <end position="893"/>
    </location>
</feature>
<feature type="region of interest" description="Disordered" evidence="8">
    <location>
        <begin position="1130"/>
        <end position="1152"/>
    </location>
</feature>
<evidence type="ECO:0000256" key="5">
    <source>
        <dbReference type="ARBA" id="ARBA00022734"/>
    </source>
</evidence>
<feature type="compositionally biased region" description="Low complexity" evidence="8">
    <location>
        <begin position="208"/>
        <end position="234"/>
    </location>
</feature>
<feature type="region of interest" description="Disordered" evidence="8">
    <location>
        <begin position="204"/>
        <end position="234"/>
    </location>
</feature>
<evidence type="ECO:0000256" key="6">
    <source>
        <dbReference type="ARBA" id="ARBA00022837"/>
    </source>
</evidence>
<reference evidence="12" key="1">
    <citation type="submission" date="2025-08" db="UniProtKB">
        <authorList>
            <consortium name="RefSeq"/>
        </authorList>
    </citation>
    <scope>IDENTIFICATION</scope>
    <source>
        <tissue evidence="12">Testes</tissue>
    </source>
</reference>
<evidence type="ECO:0000256" key="3">
    <source>
        <dbReference type="ARBA" id="ARBA00011233"/>
    </source>
</evidence>
<evidence type="ECO:0000313" key="11">
    <source>
        <dbReference type="Proteomes" id="UP000694865"/>
    </source>
</evidence>
<feature type="region of interest" description="Disordered" evidence="8">
    <location>
        <begin position="1236"/>
        <end position="1258"/>
    </location>
</feature>
<comment type="subunit">
    <text evidence="3">Homotrimer.</text>
</comment>
<feature type="compositionally biased region" description="Low complexity" evidence="8">
    <location>
        <begin position="2625"/>
        <end position="2637"/>
    </location>
</feature>
<feature type="compositionally biased region" description="Polar residues" evidence="8">
    <location>
        <begin position="2471"/>
        <end position="2486"/>
    </location>
</feature>
<feature type="compositionally biased region" description="Low complexity" evidence="8">
    <location>
        <begin position="2492"/>
        <end position="2502"/>
    </location>
</feature>
<keyword evidence="4" id="KW-0479">Metal-binding</keyword>
<evidence type="ECO:0000259" key="10">
    <source>
        <dbReference type="SMART" id="SM00607"/>
    </source>
</evidence>
<keyword evidence="5" id="KW-0430">Lectin</keyword>
<evidence type="ECO:0000256" key="9">
    <source>
        <dbReference type="SAM" id="Phobius"/>
    </source>
</evidence>
<feature type="compositionally biased region" description="Low complexity" evidence="8">
    <location>
        <begin position="799"/>
        <end position="820"/>
    </location>
</feature>
<feature type="domain" description="Fucolectin tachylectin-4 pentraxin-1" evidence="10">
    <location>
        <begin position="28"/>
        <end position="173"/>
    </location>
</feature>
<dbReference type="Proteomes" id="UP000694865">
    <property type="component" value="Unplaced"/>
</dbReference>
<accession>A0ABM0MJA9</accession>